<reference evidence="2 3" key="1">
    <citation type="submission" date="2018-09" db="EMBL/GenBank/DDBJ databases">
        <title>Cohnella cavernae sp. nov., isolated from a karst cave.</title>
        <authorList>
            <person name="Zhu H."/>
        </authorList>
    </citation>
    <scope>NUCLEOTIDE SEQUENCE [LARGE SCALE GENOMIC DNA]</scope>
    <source>
        <strain evidence="2 3">K2E09-144</strain>
    </source>
</reference>
<gene>
    <name evidence="2" type="ORF">D3H35_13425</name>
</gene>
<organism evidence="2 3">
    <name type="scientific">Cohnella faecalis</name>
    <dbReference type="NCBI Taxonomy" id="2315694"/>
    <lineage>
        <taxon>Bacteria</taxon>
        <taxon>Bacillati</taxon>
        <taxon>Bacillota</taxon>
        <taxon>Bacilli</taxon>
        <taxon>Bacillales</taxon>
        <taxon>Paenibacillaceae</taxon>
        <taxon>Cohnella</taxon>
    </lineage>
</organism>
<dbReference type="Gene3D" id="3.40.50.720">
    <property type="entry name" value="NAD(P)-binding Rossmann-like Domain"/>
    <property type="match status" value="1"/>
</dbReference>
<sequence>MNVVLGTGPLGVAVMRELAERGESVTMVSFSGKAKLPQGVRIRKADLMDRDQAVGALKQAKVIYQCAQPSYHKWPAEFPTLQDNVVAGAIAAKAKLVVAENVYMYGFVKGSIREELPYAPNTRKGKVRAALSRQLLKLHQDGALQVAMGRGADFFGPHVHQSSAGSRFFKPIAEGKACVVMGDPDKKHSYTYIDDFGKALVVLSEHEDAFGQAWHVPNAEAVTPRELANMAYKAAGFSPVVKSMGKGTLRAAGLFIPGARESVEMMYQFENDFIVDSRKFTERFGMQATPLDIAADRTLAWFKNNVK</sequence>
<proteinExistence type="predicted"/>
<dbReference type="RefSeq" id="WP_119149852.1">
    <property type="nucleotide sequence ID" value="NZ_JBHSOV010000032.1"/>
</dbReference>
<dbReference type="Proteomes" id="UP000266340">
    <property type="component" value="Unassembled WGS sequence"/>
</dbReference>
<dbReference type="OrthoDB" id="112777at2"/>
<feature type="domain" description="NAD-dependent epimerase/dehydratase" evidence="1">
    <location>
        <begin position="6"/>
        <end position="209"/>
    </location>
</feature>
<dbReference type="AlphaFoldDB" id="A0A398CS73"/>
<protein>
    <submittedName>
        <fullName evidence="2">NAD-dependent epimerase/dehydratase family protein</fullName>
    </submittedName>
</protein>
<evidence type="ECO:0000259" key="1">
    <source>
        <dbReference type="Pfam" id="PF01370"/>
    </source>
</evidence>
<name>A0A398CS73_9BACL</name>
<evidence type="ECO:0000313" key="3">
    <source>
        <dbReference type="Proteomes" id="UP000266340"/>
    </source>
</evidence>
<accession>A0A398CS73</accession>
<dbReference type="EMBL" id="QXJM01000039">
    <property type="protein sequence ID" value="RIE01794.1"/>
    <property type="molecule type" value="Genomic_DNA"/>
</dbReference>
<comment type="caution">
    <text evidence="2">The sequence shown here is derived from an EMBL/GenBank/DDBJ whole genome shotgun (WGS) entry which is preliminary data.</text>
</comment>
<dbReference type="Pfam" id="PF01370">
    <property type="entry name" value="Epimerase"/>
    <property type="match status" value="1"/>
</dbReference>
<dbReference type="InterPro" id="IPR001509">
    <property type="entry name" value="Epimerase_deHydtase"/>
</dbReference>
<dbReference type="SUPFAM" id="SSF51735">
    <property type="entry name" value="NAD(P)-binding Rossmann-fold domains"/>
    <property type="match status" value="1"/>
</dbReference>
<keyword evidence="3" id="KW-1185">Reference proteome</keyword>
<evidence type="ECO:0000313" key="2">
    <source>
        <dbReference type="EMBL" id="RIE01794.1"/>
    </source>
</evidence>
<dbReference type="InterPro" id="IPR036291">
    <property type="entry name" value="NAD(P)-bd_dom_sf"/>
</dbReference>